<proteinExistence type="predicted"/>
<feature type="domain" description="RapA2 cadherin-like" evidence="1">
    <location>
        <begin position="60"/>
        <end position="125"/>
    </location>
</feature>
<dbReference type="EMBL" id="LRGB01009936">
    <property type="protein sequence ID" value="KZS00445.1"/>
    <property type="molecule type" value="Genomic_DNA"/>
</dbReference>
<gene>
    <name evidence="2" type="ORF">APZ42_003234</name>
</gene>
<feature type="non-terminal residue" evidence="2">
    <location>
        <position position="213"/>
    </location>
</feature>
<dbReference type="Proteomes" id="UP000076858">
    <property type="component" value="Unassembled WGS sequence"/>
</dbReference>
<evidence type="ECO:0000259" key="1">
    <source>
        <dbReference type="Pfam" id="PF17803"/>
    </source>
</evidence>
<organism evidence="2 3">
    <name type="scientific">Daphnia magna</name>
    <dbReference type="NCBI Taxonomy" id="35525"/>
    <lineage>
        <taxon>Eukaryota</taxon>
        <taxon>Metazoa</taxon>
        <taxon>Ecdysozoa</taxon>
        <taxon>Arthropoda</taxon>
        <taxon>Crustacea</taxon>
        <taxon>Branchiopoda</taxon>
        <taxon>Diplostraca</taxon>
        <taxon>Cladocera</taxon>
        <taxon>Anomopoda</taxon>
        <taxon>Daphniidae</taxon>
        <taxon>Daphnia</taxon>
    </lineage>
</organism>
<keyword evidence="3" id="KW-1185">Reference proteome</keyword>
<evidence type="ECO:0000313" key="3">
    <source>
        <dbReference type="Proteomes" id="UP000076858"/>
    </source>
</evidence>
<accession>A0A164HPL8</accession>
<reference evidence="2 3" key="1">
    <citation type="submission" date="2016-03" db="EMBL/GenBank/DDBJ databases">
        <title>EvidentialGene: Evidence-directed Construction of Genes on Genomes.</title>
        <authorList>
            <person name="Gilbert D.G."/>
            <person name="Choi J.-H."/>
            <person name="Mockaitis K."/>
            <person name="Colbourne J."/>
            <person name="Pfrender M."/>
        </authorList>
    </citation>
    <scope>NUCLEOTIDE SEQUENCE [LARGE SCALE GENOMIC DNA]</scope>
    <source>
        <strain evidence="2 3">Xinb3</strain>
        <tissue evidence="2">Complete organism</tissue>
    </source>
</reference>
<sequence length="213" mass="20892">TGVTITGNNSTSVTLSGTVTNINALLATANAVTYVPTANYNGSATLTMTTNDGTLSDADTVTVTVTSVNDAPTGTNATITLAEDGSKTFAASDFGFADAADSPGNSLSAVIITTLPTAGTLTLSGTAVTLNQSIAVANLGSLVYSPAQNANGNAYATIGFKVQDNGGTANGGADTSVNANTLTFNVTGVNDAPVNTVPGAQTAIEDTSKAITG</sequence>
<comment type="caution">
    <text evidence="2">The sequence shown here is derived from an EMBL/GenBank/DDBJ whole genome shotgun (WGS) entry which is preliminary data.</text>
</comment>
<evidence type="ECO:0000313" key="2">
    <source>
        <dbReference type="EMBL" id="KZS00445.1"/>
    </source>
</evidence>
<feature type="non-terminal residue" evidence="2">
    <location>
        <position position="1"/>
    </location>
</feature>
<dbReference type="InterPro" id="IPR040853">
    <property type="entry name" value="RapA2_cadherin-like"/>
</dbReference>
<name>A0A164HPL8_9CRUS</name>
<protein>
    <recommendedName>
        <fullName evidence="1">RapA2 cadherin-like domain-containing protein</fullName>
    </recommendedName>
</protein>
<dbReference type="AlphaFoldDB" id="A0A164HPL8"/>
<dbReference type="Pfam" id="PF17803">
    <property type="entry name" value="Cadherin_4"/>
    <property type="match status" value="1"/>
</dbReference>